<protein>
    <submittedName>
        <fullName evidence="1">Uncharacterized protein</fullName>
    </submittedName>
</protein>
<gene>
    <name evidence="1" type="ORF">CLV25_10660</name>
</gene>
<keyword evidence="2" id="KW-1185">Reference proteome</keyword>
<comment type="caution">
    <text evidence="1">The sequence shown here is derived from an EMBL/GenBank/DDBJ whole genome shotgun (WGS) entry which is preliminary data.</text>
</comment>
<evidence type="ECO:0000313" key="2">
    <source>
        <dbReference type="Proteomes" id="UP000294830"/>
    </source>
</evidence>
<organism evidence="1 2">
    <name type="scientific">Acetobacteroides hydrogenigenes</name>
    <dbReference type="NCBI Taxonomy" id="979970"/>
    <lineage>
        <taxon>Bacteria</taxon>
        <taxon>Pseudomonadati</taxon>
        <taxon>Bacteroidota</taxon>
        <taxon>Bacteroidia</taxon>
        <taxon>Bacteroidales</taxon>
        <taxon>Rikenellaceae</taxon>
        <taxon>Acetobacteroides</taxon>
    </lineage>
</organism>
<dbReference type="PROSITE" id="PS51257">
    <property type="entry name" value="PROKAR_LIPOPROTEIN"/>
    <property type="match status" value="1"/>
</dbReference>
<reference evidence="1 2" key="1">
    <citation type="submission" date="2019-03" db="EMBL/GenBank/DDBJ databases">
        <title>Genomic Encyclopedia of Archaeal and Bacterial Type Strains, Phase II (KMG-II): from individual species to whole genera.</title>
        <authorList>
            <person name="Goeker M."/>
        </authorList>
    </citation>
    <scope>NUCLEOTIDE SEQUENCE [LARGE SCALE GENOMIC DNA]</scope>
    <source>
        <strain evidence="1 2">RL-C</strain>
    </source>
</reference>
<dbReference type="Proteomes" id="UP000294830">
    <property type="component" value="Unassembled WGS sequence"/>
</dbReference>
<proteinExistence type="predicted"/>
<dbReference type="RefSeq" id="WP_207895605.1">
    <property type="nucleotide sequence ID" value="NZ_SLWB01000006.1"/>
</dbReference>
<accession>A0A4R2EHM1</accession>
<sequence>MRMISLNFWAFACVLLLSSCQKEELSFTQGDVKIDIEAGDGWLHDFPLFLGLTKKNPPQFAVWIEDTEGRYLSTVFVTYKIATEGWLSNNGNRRKEALPYWCYQRGCVYEDGLLLPTKENPLVDGITGATPKASKTIRVHPLNLEKPFVVKAEFNHSVDFNSFFPENAKNGTDGYSGGKMGSGQPAVVYAATVYPETKQVELTLVGHSSPDGTDGKIYEDMEKLTSAKSIVKRITLTIN</sequence>
<evidence type="ECO:0000313" key="1">
    <source>
        <dbReference type="EMBL" id="TCN68478.1"/>
    </source>
</evidence>
<dbReference type="EMBL" id="SLWB01000006">
    <property type="protein sequence ID" value="TCN68478.1"/>
    <property type="molecule type" value="Genomic_DNA"/>
</dbReference>
<dbReference type="AlphaFoldDB" id="A0A4R2EHM1"/>
<name>A0A4R2EHM1_9BACT</name>